<dbReference type="RefSeq" id="XP_009227985.1">
    <property type="nucleotide sequence ID" value="XM_009229721.1"/>
</dbReference>
<accession>J3PEA7</accession>
<evidence type="ECO:0000313" key="1">
    <source>
        <dbReference type="EMBL" id="EJT70807.1"/>
    </source>
</evidence>
<reference evidence="2" key="5">
    <citation type="submission" date="2018-04" db="UniProtKB">
        <authorList>
            <consortium name="EnsemblFungi"/>
        </authorList>
    </citation>
    <scope>IDENTIFICATION</scope>
    <source>
        <strain evidence="2">R3-111a-1</strain>
    </source>
</reference>
<evidence type="ECO:0000313" key="2">
    <source>
        <dbReference type="EnsemblFungi" id="EJT70807"/>
    </source>
</evidence>
<dbReference type="Proteomes" id="UP000006039">
    <property type="component" value="Unassembled WGS sequence"/>
</dbReference>
<dbReference type="GeneID" id="20352288"/>
<dbReference type="EMBL" id="GL385401">
    <property type="protein sequence ID" value="EJT70807.1"/>
    <property type="molecule type" value="Genomic_DNA"/>
</dbReference>
<keyword evidence="3" id="KW-1185">Reference proteome</keyword>
<dbReference type="HOGENOM" id="CLU_1740622_0_0_1"/>
<dbReference type="VEuPathDB" id="FungiDB:GGTG_11830"/>
<evidence type="ECO:0000313" key="3">
    <source>
        <dbReference type="Proteomes" id="UP000006039"/>
    </source>
</evidence>
<reference evidence="3" key="1">
    <citation type="submission" date="2010-07" db="EMBL/GenBank/DDBJ databases">
        <title>The genome sequence of Gaeumannomyces graminis var. tritici strain R3-111a-1.</title>
        <authorList>
            <consortium name="The Broad Institute Genome Sequencing Platform"/>
            <person name="Ma L.-J."/>
            <person name="Dead R."/>
            <person name="Young S."/>
            <person name="Zeng Q."/>
            <person name="Koehrsen M."/>
            <person name="Alvarado L."/>
            <person name="Berlin A."/>
            <person name="Chapman S.B."/>
            <person name="Chen Z."/>
            <person name="Freedman E."/>
            <person name="Gellesch M."/>
            <person name="Goldberg J."/>
            <person name="Griggs A."/>
            <person name="Gujja S."/>
            <person name="Heilman E.R."/>
            <person name="Heiman D."/>
            <person name="Hepburn T."/>
            <person name="Howarth C."/>
            <person name="Jen D."/>
            <person name="Larson L."/>
            <person name="Mehta T."/>
            <person name="Neiman D."/>
            <person name="Pearson M."/>
            <person name="Roberts A."/>
            <person name="Saif S."/>
            <person name="Shea T."/>
            <person name="Shenoy N."/>
            <person name="Sisk P."/>
            <person name="Stolte C."/>
            <person name="Sykes S."/>
            <person name="Walk T."/>
            <person name="White J."/>
            <person name="Yandava C."/>
            <person name="Haas B."/>
            <person name="Nusbaum C."/>
            <person name="Birren B."/>
        </authorList>
    </citation>
    <scope>NUCLEOTIDE SEQUENCE [LARGE SCALE GENOMIC DNA]</scope>
    <source>
        <strain evidence="3">R3-111a-1</strain>
    </source>
</reference>
<protein>
    <submittedName>
        <fullName evidence="1 2">Uncharacterized protein</fullName>
    </submittedName>
</protein>
<gene>
    <name evidence="2" type="primary">20352288</name>
    <name evidence="1" type="ORF">GGTG_11830</name>
</gene>
<organism evidence="1">
    <name type="scientific">Gaeumannomyces tritici (strain R3-111a-1)</name>
    <name type="common">Wheat and barley take-all root rot fungus</name>
    <name type="synonym">Gaeumannomyces graminis var. tritici</name>
    <dbReference type="NCBI Taxonomy" id="644352"/>
    <lineage>
        <taxon>Eukaryota</taxon>
        <taxon>Fungi</taxon>
        <taxon>Dikarya</taxon>
        <taxon>Ascomycota</taxon>
        <taxon>Pezizomycotina</taxon>
        <taxon>Sordariomycetes</taxon>
        <taxon>Sordariomycetidae</taxon>
        <taxon>Magnaporthales</taxon>
        <taxon>Magnaporthaceae</taxon>
        <taxon>Gaeumannomyces</taxon>
    </lineage>
</organism>
<reference evidence="1" key="2">
    <citation type="submission" date="2010-07" db="EMBL/GenBank/DDBJ databases">
        <authorList>
            <consortium name="The Broad Institute Genome Sequencing Platform"/>
            <consortium name="Broad Institute Genome Sequencing Center for Infectious Disease"/>
            <person name="Ma L.-J."/>
            <person name="Dead R."/>
            <person name="Young S."/>
            <person name="Zeng Q."/>
            <person name="Koehrsen M."/>
            <person name="Alvarado L."/>
            <person name="Berlin A."/>
            <person name="Chapman S.B."/>
            <person name="Chen Z."/>
            <person name="Freedman E."/>
            <person name="Gellesch M."/>
            <person name="Goldberg J."/>
            <person name="Griggs A."/>
            <person name="Gujja S."/>
            <person name="Heilman E.R."/>
            <person name="Heiman D."/>
            <person name="Hepburn T."/>
            <person name="Howarth C."/>
            <person name="Jen D."/>
            <person name="Larson L."/>
            <person name="Mehta T."/>
            <person name="Neiman D."/>
            <person name="Pearson M."/>
            <person name="Roberts A."/>
            <person name="Saif S."/>
            <person name="Shea T."/>
            <person name="Shenoy N."/>
            <person name="Sisk P."/>
            <person name="Stolte C."/>
            <person name="Sykes S."/>
            <person name="Walk T."/>
            <person name="White J."/>
            <person name="Yandava C."/>
            <person name="Haas B."/>
            <person name="Nusbaum C."/>
            <person name="Birren B."/>
        </authorList>
    </citation>
    <scope>NUCLEOTIDE SEQUENCE</scope>
    <source>
        <strain evidence="1">R3-111a-1</strain>
    </source>
</reference>
<sequence>MLGSTSFPSILPFPTPRLSTERHSNSWRNTLDRCHSGAKILPKIAYGSPAERAASGSFTAGETRLAYTQHLHHDWGGIGKRDSMSHAAAPKVLWLVLSSRQPQMRNMLFLLLPVLSRMPRSRPLAEKKLGWYFSVSKLFHCRLLGSARRR</sequence>
<proteinExistence type="predicted"/>
<reference evidence="1" key="3">
    <citation type="submission" date="2010-09" db="EMBL/GenBank/DDBJ databases">
        <title>Annotation of Gaeumannomyces graminis var. tritici R3-111a-1.</title>
        <authorList>
            <consortium name="The Broad Institute Genome Sequencing Platform"/>
            <person name="Ma L.-J."/>
            <person name="Dead R."/>
            <person name="Young S.K."/>
            <person name="Zeng Q."/>
            <person name="Gargeya S."/>
            <person name="Fitzgerald M."/>
            <person name="Haas B."/>
            <person name="Abouelleil A."/>
            <person name="Alvarado L."/>
            <person name="Arachchi H.M."/>
            <person name="Berlin A."/>
            <person name="Brown A."/>
            <person name="Chapman S.B."/>
            <person name="Chen Z."/>
            <person name="Dunbar C."/>
            <person name="Freedman E."/>
            <person name="Gearin G."/>
            <person name="Gellesch M."/>
            <person name="Goldberg J."/>
            <person name="Griggs A."/>
            <person name="Gujja S."/>
            <person name="Heiman D."/>
            <person name="Howarth C."/>
            <person name="Larson L."/>
            <person name="Lui A."/>
            <person name="MacDonald P.J.P."/>
            <person name="Mehta T."/>
            <person name="Montmayeur A."/>
            <person name="Murphy C."/>
            <person name="Neiman D."/>
            <person name="Pearson M."/>
            <person name="Priest M."/>
            <person name="Roberts A."/>
            <person name="Saif S."/>
            <person name="Shea T."/>
            <person name="Shenoy N."/>
            <person name="Sisk P."/>
            <person name="Stolte C."/>
            <person name="Sykes S."/>
            <person name="Yandava C."/>
            <person name="Wortman J."/>
            <person name="Nusbaum C."/>
            <person name="Birren B."/>
        </authorList>
    </citation>
    <scope>NUCLEOTIDE SEQUENCE</scope>
    <source>
        <strain evidence="1">R3-111a-1</strain>
    </source>
</reference>
<dbReference type="EnsemblFungi" id="EJT70807">
    <property type="protein sequence ID" value="EJT70807"/>
    <property type="gene ID" value="GGTG_11830"/>
</dbReference>
<name>J3PEA7_GAET3</name>
<reference evidence="2" key="4">
    <citation type="journal article" date="2015" name="G3 (Bethesda)">
        <title>Genome sequences of three phytopathogenic species of the Magnaporthaceae family of fungi.</title>
        <authorList>
            <person name="Okagaki L.H."/>
            <person name="Nunes C.C."/>
            <person name="Sailsbery J."/>
            <person name="Clay B."/>
            <person name="Brown D."/>
            <person name="John T."/>
            <person name="Oh Y."/>
            <person name="Young N."/>
            <person name="Fitzgerald M."/>
            <person name="Haas B.J."/>
            <person name="Zeng Q."/>
            <person name="Young S."/>
            <person name="Adiconis X."/>
            <person name="Fan L."/>
            <person name="Levin J.Z."/>
            <person name="Mitchell T.K."/>
            <person name="Okubara P.A."/>
            <person name="Farman M.L."/>
            <person name="Kohn L.M."/>
            <person name="Birren B."/>
            <person name="Ma L.-J."/>
            <person name="Dean R.A."/>
        </authorList>
    </citation>
    <scope>NUCLEOTIDE SEQUENCE</scope>
    <source>
        <strain evidence="2">R3-111a-1</strain>
    </source>
</reference>
<dbReference type="AlphaFoldDB" id="J3PEA7"/>